<evidence type="ECO:0000259" key="2">
    <source>
        <dbReference type="Pfam" id="PF08338"/>
    </source>
</evidence>
<sequence length="318" mass="35059">MESIQQQRKVLITGSSGFIGKALMNRLNQLGGFEIYTMVRRVPTSARQVQWDPERSTIDEQAITNIQPDIVVHLAGENIKGFWTEDKKRRILESRTKGTKLLCDTLASMSNPPSVFISASGCTYYGTSVTMPVDESGAKGIGFFPDVVDKWESSADSLQGRSRVSFLRLGIVLDVSGGFLQLLYYPFYFGLGGVVGSGDQWLPWVSLDDTLASIVHLINTEQCSGPFNIVSPNPVTNFTFTKTMGKVLNRPTVCWIPAILLTFALGKEMANETALSSQRVIPTKLIDTGYKFIDSHLESTLIKQFNSSTSNQATISYS</sequence>
<dbReference type="InterPro" id="IPR036291">
    <property type="entry name" value="NAD(P)-bd_dom_sf"/>
</dbReference>
<gene>
    <name evidence="3" type="ORF">DFA_10099</name>
</gene>
<dbReference type="RefSeq" id="XP_004351985.1">
    <property type="nucleotide sequence ID" value="XM_004351933.1"/>
</dbReference>
<dbReference type="Pfam" id="PF01370">
    <property type="entry name" value="Epimerase"/>
    <property type="match status" value="1"/>
</dbReference>
<proteinExistence type="predicted"/>
<dbReference type="Gene3D" id="3.40.50.720">
    <property type="entry name" value="NAD(P)-binding Rossmann-like Domain"/>
    <property type="match status" value="1"/>
</dbReference>
<dbReference type="PANTHER" id="PTHR11092">
    <property type="entry name" value="SUGAR NUCLEOTIDE EPIMERASE RELATED"/>
    <property type="match status" value="1"/>
</dbReference>
<dbReference type="PANTHER" id="PTHR11092:SF0">
    <property type="entry name" value="EPIMERASE FAMILY PROTEIN SDR39U1"/>
    <property type="match status" value="1"/>
</dbReference>
<dbReference type="InterPro" id="IPR001509">
    <property type="entry name" value="Epimerase_deHydtase"/>
</dbReference>
<evidence type="ECO:0000313" key="4">
    <source>
        <dbReference type="Proteomes" id="UP000007797"/>
    </source>
</evidence>
<dbReference type="OrthoDB" id="276721at2759"/>
<organism evidence="3 4">
    <name type="scientific">Cavenderia fasciculata</name>
    <name type="common">Slime mold</name>
    <name type="synonym">Dictyostelium fasciculatum</name>
    <dbReference type="NCBI Taxonomy" id="261658"/>
    <lineage>
        <taxon>Eukaryota</taxon>
        <taxon>Amoebozoa</taxon>
        <taxon>Evosea</taxon>
        <taxon>Eumycetozoa</taxon>
        <taxon>Dictyostelia</taxon>
        <taxon>Acytosteliales</taxon>
        <taxon>Cavenderiaceae</taxon>
        <taxon>Cavenderia</taxon>
    </lineage>
</organism>
<dbReference type="GeneID" id="14866994"/>
<protein>
    <submittedName>
        <fullName evidence="3">NAD-dependent epimerase/dehydratase family protein</fullName>
    </submittedName>
</protein>
<keyword evidence="4" id="KW-1185">Reference proteome</keyword>
<feature type="domain" description="DUF1731" evidence="2">
    <location>
        <begin position="256"/>
        <end position="301"/>
    </location>
</feature>
<reference evidence="4" key="1">
    <citation type="journal article" date="2011" name="Genome Res.">
        <title>Phylogeny-wide analysis of social amoeba genomes highlights ancient origins for complex intercellular communication.</title>
        <authorList>
            <person name="Heidel A.J."/>
            <person name="Lawal H.M."/>
            <person name="Felder M."/>
            <person name="Schilde C."/>
            <person name="Helps N.R."/>
            <person name="Tunggal B."/>
            <person name="Rivero F."/>
            <person name="John U."/>
            <person name="Schleicher M."/>
            <person name="Eichinger L."/>
            <person name="Platzer M."/>
            <person name="Noegel A.A."/>
            <person name="Schaap P."/>
            <person name="Gloeckner G."/>
        </authorList>
    </citation>
    <scope>NUCLEOTIDE SEQUENCE [LARGE SCALE GENOMIC DNA]</scope>
    <source>
        <strain evidence="4">SH3</strain>
    </source>
</reference>
<dbReference type="Pfam" id="PF08338">
    <property type="entry name" value="DUF1731"/>
    <property type="match status" value="1"/>
</dbReference>
<feature type="domain" description="NAD-dependent epimerase/dehydratase" evidence="1">
    <location>
        <begin position="10"/>
        <end position="135"/>
    </location>
</feature>
<evidence type="ECO:0000313" key="3">
    <source>
        <dbReference type="EMBL" id="EGG15265.1"/>
    </source>
</evidence>
<dbReference type="SUPFAM" id="SSF51735">
    <property type="entry name" value="NAD(P)-binding Rossmann-fold domains"/>
    <property type="match status" value="1"/>
</dbReference>
<dbReference type="EMBL" id="GL883026">
    <property type="protein sequence ID" value="EGG15265.1"/>
    <property type="molecule type" value="Genomic_DNA"/>
</dbReference>
<dbReference type="Proteomes" id="UP000007797">
    <property type="component" value="Unassembled WGS sequence"/>
</dbReference>
<dbReference type="KEGG" id="dfa:DFA_10099"/>
<dbReference type="InterPro" id="IPR013549">
    <property type="entry name" value="DUF1731"/>
</dbReference>
<dbReference type="STRING" id="1054147.F4Q996"/>
<dbReference type="NCBIfam" id="TIGR01777">
    <property type="entry name" value="yfcH"/>
    <property type="match status" value="1"/>
</dbReference>
<name>F4Q996_CACFS</name>
<accession>F4Q996</accession>
<dbReference type="InterPro" id="IPR010099">
    <property type="entry name" value="SDR39U1"/>
</dbReference>
<dbReference type="AlphaFoldDB" id="F4Q996"/>
<dbReference type="OMA" id="YLPWIHI"/>
<evidence type="ECO:0000259" key="1">
    <source>
        <dbReference type="Pfam" id="PF01370"/>
    </source>
</evidence>